<gene>
    <name evidence="2" type="ORF">A2765_03690</name>
</gene>
<name>A0A1F6DGV1_9BACT</name>
<reference evidence="2 3" key="1">
    <citation type="journal article" date="2016" name="Nat. Commun.">
        <title>Thousands of microbial genomes shed light on interconnected biogeochemical processes in an aquifer system.</title>
        <authorList>
            <person name="Anantharaman K."/>
            <person name="Brown C.T."/>
            <person name="Hug L.A."/>
            <person name="Sharon I."/>
            <person name="Castelle C.J."/>
            <person name="Probst A.J."/>
            <person name="Thomas B.C."/>
            <person name="Singh A."/>
            <person name="Wilkins M.J."/>
            <person name="Karaoz U."/>
            <person name="Brodie E.L."/>
            <person name="Williams K.H."/>
            <person name="Hubbard S.S."/>
            <person name="Banfield J.F."/>
        </authorList>
    </citation>
    <scope>NUCLEOTIDE SEQUENCE [LARGE SCALE GENOMIC DNA]</scope>
</reference>
<comment type="caution">
    <text evidence="2">The sequence shown here is derived from an EMBL/GenBank/DDBJ whole genome shotgun (WGS) entry which is preliminary data.</text>
</comment>
<dbReference type="Proteomes" id="UP000176377">
    <property type="component" value="Unassembled WGS sequence"/>
</dbReference>
<evidence type="ECO:0000256" key="1">
    <source>
        <dbReference type="SAM" id="Coils"/>
    </source>
</evidence>
<accession>A0A1F6DGV1</accession>
<protein>
    <submittedName>
        <fullName evidence="2">Uncharacterized protein</fullName>
    </submittedName>
</protein>
<evidence type="ECO:0000313" key="3">
    <source>
        <dbReference type="Proteomes" id="UP000176377"/>
    </source>
</evidence>
<proteinExistence type="predicted"/>
<sequence length="225" mass="25406">MEKETLKAIAEIDAKVAAAEEGVVTLKQQRGDLYRTLRERILHGGTTGDDIRDLVIQATGSDNAELESRYRKLNERLKGHASEFILFTFSTVVCTKHVFMPSPGHENAYEEIWYTAVGILKKNALRLNAHEIEFDIDQYAVASGDMPFHLEFKAMKSLRTGYRYVHLELDRYAEASAEYRRNPKLCIGDEAVRAWFDAGGKDGKKLFDTCCALLSKLVLQPTEDG</sequence>
<feature type="coiled-coil region" evidence="1">
    <location>
        <begin position="56"/>
        <end position="83"/>
    </location>
</feature>
<organism evidence="2 3">
    <name type="scientific">Candidatus Kaiserbacteria bacterium RIFCSPHIGHO2_01_FULL_56_24</name>
    <dbReference type="NCBI Taxonomy" id="1798487"/>
    <lineage>
        <taxon>Bacteria</taxon>
        <taxon>Candidatus Kaiseribacteriota</taxon>
    </lineage>
</organism>
<dbReference type="AlphaFoldDB" id="A0A1F6DGV1"/>
<dbReference type="EMBL" id="MFLA01000004">
    <property type="protein sequence ID" value="OGG60653.1"/>
    <property type="molecule type" value="Genomic_DNA"/>
</dbReference>
<evidence type="ECO:0000313" key="2">
    <source>
        <dbReference type="EMBL" id="OGG60653.1"/>
    </source>
</evidence>
<keyword evidence="1" id="KW-0175">Coiled coil</keyword>